<dbReference type="SUPFAM" id="SSF53756">
    <property type="entry name" value="UDP-Glycosyltransferase/glycogen phosphorylase"/>
    <property type="match status" value="1"/>
</dbReference>
<accession>A0A382NUW1</accession>
<organism evidence="3">
    <name type="scientific">marine metagenome</name>
    <dbReference type="NCBI Taxonomy" id="408172"/>
    <lineage>
        <taxon>unclassified sequences</taxon>
        <taxon>metagenomes</taxon>
        <taxon>ecological metagenomes</taxon>
    </lineage>
</organism>
<reference evidence="3" key="1">
    <citation type="submission" date="2018-05" db="EMBL/GenBank/DDBJ databases">
        <authorList>
            <person name="Lanie J.A."/>
            <person name="Ng W.-L."/>
            <person name="Kazmierczak K.M."/>
            <person name="Andrzejewski T.M."/>
            <person name="Davidsen T.M."/>
            <person name="Wayne K.J."/>
            <person name="Tettelin H."/>
            <person name="Glass J.I."/>
            <person name="Rusch D."/>
            <person name="Podicherti R."/>
            <person name="Tsui H.-C.T."/>
            <person name="Winkler M.E."/>
        </authorList>
    </citation>
    <scope>NUCLEOTIDE SEQUENCE</scope>
</reference>
<dbReference type="Gene3D" id="3.40.50.2000">
    <property type="entry name" value="Glycogen Phosphorylase B"/>
    <property type="match status" value="2"/>
</dbReference>
<dbReference type="PANTHER" id="PTHR45947">
    <property type="entry name" value="SULFOQUINOVOSYL TRANSFERASE SQD2"/>
    <property type="match status" value="1"/>
</dbReference>
<dbReference type="Pfam" id="PF00534">
    <property type="entry name" value="Glycos_transf_1"/>
    <property type="match status" value="1"/>
</dbReference>
<evidence type="ECO:0000259" key="2">
    <source>
        <dbReference type="Pfam" id="PF13439"/>
    </source>
</evidence>
<feature type="domain" description="Glycosyltransferase subfamily 4-like N-terminal" evidence="2">
    <location>
        <begin position="2"/>
        <end position="97"/>
    </location>
</feature>
<evidence type="ECO:0000259" key="1">
    <source>
        <dbReference type="Pfam" id="PF00534"/>
    </source>
</evidence>
<dbReference type="InterPro" id="IPR028098">
    <property type="entry name" value="Glyco_trans_4-like_N"/>
</dbReference>
<dbReference type="CDD" id="cd03819">
    <property type="entry name" value="GT4_WavL-like"/>
    <property type="match status" value="1"/>
</dbReference>
<proteinExistence type="predicted"/>
<evidence type="ECO:0000313" key="3">
    <source>
        <dbReference type="EMBL" id="SVC64278.1"/>
    </source>
</evidence>
<evidence type="ECO:0008006" key="4">
    <source>
        <dbReference type="Google" id="ProtNLM"/>
    </source>
</evidence>
<dbReference type="Pfam" id="PF13439">
    <property type="entry name" value="Glyco_transf_4"/>
    <property type="match status" value="1"/>
</dbReference>
<gene>
    <name evidence="3" type="ORF">METZ01_LOCUS317132</name>
</gene>
<feature type="domain" description="Glycosyl transferase family 1" evidence="1">
    <location>
        <begin position="115"/>
        <end position="274"/>
    </location>
</feature>
<dbReference type="PANTHER" id="PTHR45947:SF3">
    <property type="entry name" value="SULFOQUINOVOSYL TRANSFERASE SQD2"/>
    <property type="match status" value="1"/>
</dbReference>
<sequence>QRLRALVFDRGVSLIHARSRAPAWSGYYAARASRIPFVTTFHGTYSHNGQLKRRYNEVMTRGDAVIAISGHIAGHIGQVYGVTDKRVRVVYRGIDTNLFEPSSVSPERVIALAKQWRLTEPIPVIMMSGRLTRWKGQRVLIEALAILGRQDIRCLFIGDDQGREGYRRELEALVKKLNLNNIVHFPGHCRDMPAAYMLADVVVSASTDPEAFGRVMVEAQAMGRPVVVSGHGASAEVILDGETGWSFTPGDPQTLAQALHEALALTEEEREALACKAISHVASRFTVANMRQQTMDTYREVLQRAGVG</sequence>
<dbReference type="InterPro" id="IPR001296">
    <property type="entry name" value="Glyco_trans_1"/>
</dbReference>
<dbReference type="EMBL" id="UINC01102559">
    <property type="protein sequence ID" value="SVC64278.1"/>
    <property type="molecule type" value="Genomic_DNA"/>
</dbReference>
<dbReference type="AlphaFoldDB" id="A0A382NUW1"/>
<feature type="non-terminal residue" evidence="3">
    <location>
        <position position="1"/>
    </location>
</feature>
<dbReference type="InterPro" id="IPR050194">
    <property type="entry name" value="Glycosyltransferase_grp1"/>
</dbReference>
<name>A0A382NUW1_9ZZZZ</name>
<dbReference type="GO" id="GO:0016757">
    <property type="term" value="F:glycosyltransferase activity"/>
    <property type="evidence" value="ECO:0007669"/>
    <property type="project" value="InterPro"/>
</dbReference>
<protein>
    <recommendedName>
        <fullName evidence="4">Glycosyltransferase subfamily 4-like N-terminal domain-containing protein</fullName>
    </recommendedName>
</protein>